<evidence type="ECO:0000313" key="2">
    <source>
        <dbReference type="EMBL" id="BAU85165.1"/>
    </source>
</evidence>
<name>A0A160P334_STRLU</name>
<feature type="compositionally biased region" description="Basic and acidic residues" evidence="1">
    <location>
        <begin position="1"/>
        <end position="34"/>
    </location>
</feature>
<dbReference type="KEGG" id="slau:SLA_4277"/>
<dbReference type="AlphaFoldDB" id="A0A160P334"/>
<accession>A0A160P334</accession>
<dbReference type="Proteomes" id="UP000217676">
    <property type="component" value="Chromosome"/>
</dbReference>
<reference evidence="2 3" key="1">
    <citation type="journal article" date="2016" name="Genome Announc.">
        <title>Complete Genome Sequence of Thiostrepton-Producing Streptomyces laurentii ATCC 31255.</title>
        <authorList>
            <person name="Doi K."/>
            <person name="Fujino Y."/>
            <person name="Nagayoshi Y."/>
            <person name="Ohshima T."/>
            <person name="Ogata S."/>
        </authorList>
    </citation>
    <scope>NUCLEOTIDE SEQUENCE [LARGE SCALE GENOMIC DNA]</scope>
    <source>
        <strain evidence="2 3">ATCC 31255</strain>
    </source>
</reference>
<dbReference type="EMBL" id="AP017424">
    <property type="protein sequence ID" value="BAU85165.1"/>
    <property type="molecule type" value="Genomic_DNA"/>
</dbReference>
<gene>
    <name evidence="2" type="ORF">SLA_4277</name>
</gene>
<proteinExistence type="predicted"/>
<keyword evidence="3" id="KW-1185">Reference proteome</keyword>
<organism evidence="2 3">
    <name type="scientific">Streptomyces laurentii</name>
    <dbReference type="NCBI Taxonomy" id="39478"/>
    <lineage>
        <taxon>Bacteria</taxon>
        <taxon>Bacillati</taxon>
        <taxon>Actinomycetota</taxon>
        <taxon>Actinomycetes</taxon>
        <taxon>Kitasatosporales</taxon>
        <taxon>Streptomycetaceae</taxon>
        <taxon>Streptomyces</taxon>
    </lineage>
</organism>
<evidence type="ECO:0000313" key="3">
    <source>
        <dbReference type="Proteomes" id="UP000217676"/>
    </source>
</evidence>
<evidence type="ECO:0000256" key="1">
    <source>
        <dbReference type="SAM" id="MobiDB-lite"/>
    </source>
</evidence>
<sequence length="59" mass="6238">MRTCSFRREKTNHKANEEGGRKKGGGEEEAEIGRGNRGSAGAKRGSVGDQSGEATIAYP</sequence>
<protein>
    <submittedName>
        <fullName evidence="2">Uncharacterized protein</fullName>
    </submittedName>
</protein>
<feature type="region of interest" description="Disordered" evidence="1">
    <location>
        <begin position="1"/>
        <end position="59"/>
    </location>
</feature>